<dbReference type="AlphaFoldDB" id="A0A1E8Q0C7"/>
<reference evidence="3 4" key="1">
    <citation type="submission" date="2016-09" db="EMBL/GenBank/DDBJ databases">
        <title>genome sequence of Mycobacterium sp. 739 SCH.</title>
        <authorList>
            <person name="Greninger A.L."/>
            <person name="Qin X."/>
            <person name="Jerome K."/>
            <person name="Vora S."/>
            <person name="Quinn K."/>
        </authorList>
    </citation>
    <scope>NUCLEOTIDE SEQUENCE [LARGE SCALE GENOMIC DNA]</scope>
    <source>
        <strain evidence="3 4">SCH</strain>
    </source>
</reference>
<evidence type="ECO:0008006" key="5">
    <source>
        <dbReference type="Google" id="ProtNLM"/>
    </source>
</evidence>
<feature type="chain" id="PRO_5038682711" description="Intersectin-EH binding protein Ibp1" evidence="2">
    <location>
        <begin position="27"/>
        <end position="190"/>
    </location>
</feature>
<sequence>MLGLISGSAMAIAPLALSTVVVPATANADQCTSAQRSGAEPKNGCDNRGDAKPQGVTCKDGQIVDEQNGKCVALLDGISKQLQALPPPPALAGGGGGGLGGIPSLGAIPSLGTVTPTLVLPSVGLDVVPDLSINPDLGLGGLAAAGAAGAVGNALPAIGAPSLPAPPAINPLNPLGLPPPPDLTPGIPFI</sequence>
<gene>
    <name evidence="3" type="ORF">BEL07_19765</name>
</gene>
<protein>
    <recommendedName>
        <fullName evidence="5">Intersectin-EH binding protein Ibp1</fullName>
    </recommendedName>
</protein>
<organism evidence="3 4">
    <name type="scientific">Mycolicibacterium grossiae</name>
    <dbReference type="NCBI Taxonomy" id="1552759"/>
    <lineage>
        <taxon>Bacteria</taxon>
        <taxon>Bacillati</taxon>
        <taxon>Actinomycetota</taxon>
        <taxon>Actinomycetes</taxon>
        <taxon>Mycobacteriales</taxon>
        <taxon>Mycobacteriaceae</taxon>
        <taxon>Mycolicibacterium</taxon>
    </lineage>
</organism>
<feature type="signal peptide" evidence="2">
    <location>
        <begin position="1"/>
        <end position="26"/>
    </location>
</feature>
<evidence type="ECO:0000313" key="4">
    <source>
        <dbReference type="Proteomes" id="UP000178953"/>
    </source>
</evidence>
<evidence type="ECO:0000256" key="2">
    <source>
        <dbReference type="SAM" id="SignalP"/>
    </source>
</evidence>
<keyword evidence="4" id="KW-1185">Reference proteome</keyword>
<evidence type="ECO:0000256" key="1">
    <source>
        <dbReference type="SAM" id="MobiDB-lite"/>
    </source>
</evidence>
<dbReference type="Proteomes" id="UP000178953">
    <property type="component" value="Unassembled WGS sequence"/>
</dbReference>
<proteinExistence type="predicted"/>
<name>A0A1E8Q0C7_9MYCO</name>
<accession>A0A1E8Q0C7</accession>
<evidence type="ECO:0000313" key="3">
    <source>
        <dbReference type="EMBL" id="OFJ52008.1"/>
    </source>
</evidence>
<feature type="region of interest" description="Disordered" evidence="1">
    <location>
        <begin position="33"/>
        <end position="54"/>
    </location>
</feature>
<keyword evidence="2" id="KW-0732">Signal</keyword>
<dbReference type="EMBL" id="MCHX01000050">
    <property type="protein sequence ID" value="OFJ52008.1"/>
    <property type="molecule type" value="Genomic_DNA"/>
</dbReference>
<comment type="caution">
    <text evidence="3">The sequence shown here is derived from an EMBL/GenBank/DDBJ whole genome shotgun (WGS) entry which is preliminary data.</text>
</comment>